<evidence type="ECO:0000313" key="1">
    <source>
        <dbReference type="EMBL" id="PXY28522.1"/>
    </source>
</evidence>
<dbReference type="Pfam" id="PF10604">
    <property type="entry name" value="Polyketide_cyc2"/>
    <property type="match status" value="1"/>
</dbReference>
<sequence length="154" mass="17220">MGRRHTGWVPLTRYRFRTDWTIRAPAPTVFATLVDLGSYPAWWPDVRSVTRVDDDTAELVCRASLPFALRLRLTRVEEDERAGRLGVALAGDLEGSLTGLVRADGGGTRLEIAQHVVVHKTLLRTLSPFAHPVFRVNHAAMMRRGLRGLRARLG</sequence>
<gene>
    <name evidence="1" type="ORF">BA062_21865</name>
</gene>
<dbReference type="SUPFAM" id="SSF55961">
    <property type="entry name" value="Bet v1-like"/>
    <property type="match status" value="1"/>
</dbReference>
<dbReference type="AlphaFoldDB" id="A0A318LGR4"/>
<dbReference type="Gene3D" id="3.30.530.20">
    <property type="match status" value="1"/>
</dbReference>
<dbReference type="InterPro" id="IPR019587">
    <property type="entry name" value="Polyketide_cyclase/dehydratase"/>
</dbReference>
<dbReference type="Proteomes" id="UP000247892">
    <property type="component" value="Unassembled WGS sequence"/>
</dbReference>
<evidence type="ECO:0000313" key="2">
    <source>
        <dbReference type="Proteomes" id="UP000247892"/>
    </source>
</evidence>
<keyword evidence="2" id="KW-1185">Reference proteome</keyword>
<comment type="caution">
    <text evidence="1">The sequence shown here is derived from an EMBL/GenBank/DDBJ whole genome shotgun (WGS) entry which is preliminary data.</text>
</comment>
<dbReference type="InterPro" id="IPR023393">
    <property type="entry name" value="START-like_dom_sf"/>
</dbReference>
<proteinExistence type="predicted"/>
<protein>
    <submittedName>
        <fullName evidence="1">Polyketide cyclase</fullName>
    </submittedName>
</protein>
<accession>A0A318LGR4</accession>
<organism evidence="1 2">
    <name type="scientific">Prauserella flavalba</name>
    <dbReference type="NCBI Taxonomy" id="1477506"/>
    <lineage>
        <taxon>Bacteria</taxon>
        <taxon>Bacillati</taxon>
        <taxon>Actinomycetota</taxon>
        <taxon>Actinomycetes</taxon>
        <taxon>Pseudonocardiales</taxon>
        <taxon>Pseudonocardiaceae</taxon>
        <taxon>Prauserella</taxon>
    </lineage>
</organism>
<dbReference type="EMBL" id="MASU01000009">
    <property type="protein sequence ID" value="PXY28522.1"/>
    <property type="molecule type" value="Genomic_DNA"/>
</dbReference>
<name>A0A318LGR4_9PSEU</name>
<reference evidence="1 2" key="1">
    <citation type="submission" date="2016-07" db="EMBL/GenBank/DDBJ databases">
        <title>Draft genome sequence of Prauserella sp. YIM 121212, isolated from alkaline soil.</title>
        <authorList>
            <person name="Ruckert C."/>
            <person name="Albersmeier A."/>
            <person name="Jiang C.-L."/>
            <person name="Jiang Y."/>
            <person name="Kalinowski J."/>
            <person name="Schneider O."/>
            <person name="Winkler A."/>
            <person name="Zotchev S.B."/>
        </authorList>
    </citation>
    <scope>NUCLEOTIDE SEQUENCE [LARGE SCALE GENOMIC DNA]</scope>
    <source>
        <strain evidence="1 2">YIM 121212</strain>
    </source>
</reference>